<evidence type="ECO:0000313" key="2">
    <source>
        <dbReference type="EMBL" id="TCP43865.1"/>
    </source>
</evidence>
<organism evidence="2 3">
    <name type="scientific">Tamaricihabitans halophyticus</name>
    <dbReference type="NCBI Taxonomy" id="1262583"/>
    <lineage>
        <taxon>Bacteria</taxon>
        <taxon>Bacillati</taxon>
        <taxon>Actinomycetota</taxon>
        <taxon>Actinomycetes</taxon>
        <taxon>Pseudonocardiales</taxon>
        <taxon>Pseudonocardiaceae</taxon>
        <taxon>Tamaricihabitans</taxon>
    </lineage>
</organism>
<gene>
    <name evidence="2" type="ORF">EV191_12019</name>
</gene>
<name>A0A4R2QAM5_9PSEU</name>
<evidence type="ECO:0000313" key="3">
    <source>
        <dbReference type="Proteomes" id="UP000294911"/>
    </source>
</evidence>
<dbReference type="SUPFAM" id="SSF82607">
    <property type="entry name" value="YbaB-like"/>
    <property type="match status" value="1"/>
</dbReference>
<feature type="compositionally biased region" description="Low complexity" evidence="1">
    <location>
        <begin position="162"/>
        <end position="172"/>
    </location>
</feature>
<dbReference type="RefSeq" id="WP_132880486.1">
    <property type="nucleotide sequence ID" value="NZ_SLXQ01000020.1"/>
</dbReference>
<dbReference type="GO" id="GO:0003677">
    <property type="term" value="F:DNA binding"/>
    <property type="evidence" value="ECO:0007669"/>
    <property type="project" value="UniProtKB-KW"/>
</dbReference>
<keyword evidence="2" id="KW-0238">DNA-binding</keyword>
<dbReference type="EMBL" id="SLXQ01000020">
    <property type="protein sequence ID" value="TCP43865.1"/>
    <property type="molecule type" value="Genomic_DNA"/>
</dbReference>
<dbReference type="InterPro" id="IPR004401">
    <property type="entry name" value="YbaB/EbfC"/>
</dbReference>
<evidence type="ECO:0000256" key="1">
    <source>
        <dbReference type="SAM" id="MobiDB-lite"/>
    </source>
</evidence>
<feature type="region of interest" description="Disordered" evidence="1">
    <location>
        <begin position="133"/>
        <end position="261"/>
    </location>
</feature>
<keyword evidence="3" id="KW-1185">Reference proteome</keyword>
<feature type="region of interest" description="Disordered" evidence="1">
    <location>
        <begin position="1"/>
        <end position="31"/>
    </location>
</feature>
<dbReference type="Pfam" id="PF02575">
    <property type="entry name" value="YbaB_DNA_bd"/>
    <property type="match status" value="1"/>
</dbReference>
<dbReference type="InterPro" id="IPR036894">
    <property type="entry name" value="YbaB-like_sf"/>
</dbReference>
<comment type="caution">
    <text evidence="2">The sequence shown here is derived from an EMBL/GenBank/DDBJ whole genome shotgun (WGS) entry which is preliminary data.</text>
</comment>
<dbReference type="OrthoDB" id="4559751at2"/>
<dbReference type="Gene3D" id="3.30.1310.10">
    <property type="entry name" value="Nucleoid-associated protein YbaB-like domain"/>
    <property type="match status" value="1"/>
</dbReference>
<dbReference type="Proteomes" id="UP000294911">
    <property type="component" value="Unassembled WGS sequence"/>
</dbReference>
<proteinExistence type="predicted"/>
<protein>
    <submittedName>
        <fullName evidence="2">DNA-binding protein YbaB</fullName>
    </submittedName>
</protein>
<dbReference type="AlphaFoldDB" id="A0A4R2QAM5"/>
<sequence length="261" mass="27268">MSDAGGESSQDRSARLLARSQELQNKTARRRQAMEWAEKQSATVTGTAASADGMVTVTVDNTGMVTGLELAPDALRRGTSDQLARVITTVAQQATASARNQIKETYEGLVNEGLLGSAPPGLLAAPEVSADGAALPPAPARRAAAPAAAEPPPAAAPGVFDTPVPTARTAPAPEAPKPTRAEPPDQFLEDAPSSPPVIPREHTTLPADITADITAEPATPAAGPPVAEPPRARPRRARAEEEMPESWLQDAPKWADENRRR</sequence>
<accession>A0A4R2QAM5</accession>
<reference evidence="2 3" key="1">
    <citation type="submission" date="2019-03" db="EMBL/GenBank/DDBJ databases">
        <title>Genomic Encyclopedia of Type Strains, Phase IV (KMG-IV): sequencing the most valuable type-strain genomes for metagenomic binning, comparative biology and taxonomic classification.</title>
        <authorList>
            <person name="Goeker M."/>
        </authorList>
    </citation>
    <scope>NUCLEOTIDE SEQUENCE [LARGE SCALE GENOMIC DNA]</scope>
    <source>
        <strain evidence="2 3">DSM 45765</strain>
    </source>
</reference>